<dbReference type="RefSeq" id="WP_173765062.1">
    <property type="nucleotide sequence ID" value="NZ_CP048836.1"/>
</dbReference>
<evidence type="ECO:0000313" key="3">
    <source>
        <dbReference type="EMBL" id="QID17900.1"/>
    </source>
</evidence>
<dbReference type="InterPro" id="IPR025877">
    <property type="entry name" value="MobA-like_NTP_Trfase"/>
</dbReference>
<dbReference type="Proteomes" id="UP000501991">
    <property type="component" value="Chromosome"/>
</dbReference>
<evidence type="ECO:0000313" key="4">
    <source>
        <dbReference type="Proteomes" id="UP000501991"/>
    </source>
</evidence>
<dbReference type="Gene3D" id="3.90.550.10">
    <property type="entry name" value="Spore Coat Polysaccharide Biosynthesis Protein SpsA, Chain A"/>
    <property type="match status" value="1"/>
</dbReference>
<dbReference type="PANTHER" id="PTHR43777">
    <property type="entry name" value="MOLYBDENUM COFACTOR CYTIDYLYLTRANSFERASE"/>
    <property type="match status" value="1"/>
</dbReference>
<name>A0A6C1B6I8_9RHOO</name>
<dbReference type="InterPro" id="IPR029044">
    <property type="entry name" value="Nucleotide-diphossugar_trans"/>
</dbReference>
<dbReference type="SUPFAM" id="SSF53448">
    <property type="entry name" value="Nucleotide-diphospho-sugar transferases"/>
    <property type="match status" value="1"/>
</dbReference>
<keyword evidence="3" id="KW-0808">Transferase</keyword>
<dbReference type="AlphaFoldDB" id="A0A6C1B6I8"/>
<evidence type="ECO:0000256" key="1">
    <source>
        <dbReference type="ARBA" id="ARBA00022842"/>
    </source>
</evidence>
<protein>
    <submittedName>
        <fullName evidence="3">Nucleotidyltransferase family protein</fullName>
    </submittedName>
</protein>
<dbReference type="CDD" id="cd04182">
    <property type="entry name" value="GT_2_like_f"/>
    <property type="match status" value="1"/>
</dbReference>
<keyword evidence="1" id="KW-0460">Magnesium</keyword>
<dbReference type="KEGG" id="azq:G3580_09765"/>
<dbReference type="Pfam" id="PF12804">
    <property type="entry name" value="NTP_transf_3"/>
    <property type="match status" value="1"/>
</dbReference>
<proteinExistence type="predicted"/>
<dbReference type="PANTHER" id="PTHR43777:SF1">
    <property type="entry name" value="MOLYBDENUM COFACTOR CYTIDYLYLTRANSFERASE"/>
    <property type="match status" value="1"/>
</dbReference>
<reference evidence="3 4" key="1">
    <citation type="submission" date="2020-02" db="EMBL/GenBank/DDBJ databases">
        <title>Nitrogenibacter mangrovi gen. nov., sp. nov. isolated from mangrove sediment, a denitrifying betaproteobacterium.</title>
        <authorList>
            <person name="Liao H."/>
            <person name="Tian Y."/>
        </authorList>
    </citation>
    <scope>NUCLEOTIDE SEQUENCE [LARGE SCALE GENOMIC DNA]</scope>
    <source>
        <strain evidence="3 4">M9-3-2</strain>
    </source>
</reference>
<dbReference type="GO" id="GO:0016779">
    <property type="term" value="F:nucleotidyltransferase activity"/>
    <property type="evidence" value="ECO:0007669"/>
    <property type="project" value="UniProtKB-ARBA"/>
</dbReference>
<dbReference type="EMBL" id="CP048836">
    <property type="protein sequence ID" value="QID17900.1"/>
    <property type="molecule type" value="Genomic_DNA"/>
</dbReference>
<gene>
    <name evidence="3" type="ORF">G3580_09765</name>
</gene>
<keyword evidence="4" id="KW-1185">Reference proteome</keyword>
<organism evidence="3 4">
    <name type="scientific">Nitrogeniibacter mangrovi</name>
    <dbReference type="NCBI Taxonomy" id="2016596"/>
    <lineage>
        <taxon>Bacteria</taxon>
        <taxon>Pseudomonadati</taxon>
        <taxon>Pseudomonadota</taxon>
        <taxon>Betaproteobacteria</taxon>
        <taxon>Rhodocyclales</taxon>
        <taxon>Zoogloeaceae</taxon>
        <taxon>Nitrogeniibacter</taxon>
    </lineage>
</organism>
<evidence type="ECO:0000259" key="2">
    <source>
        <dbReference type="Pfam" id="PF12804"/>
    </source>
</evidence>
<accession>A0A6C1B6I8</accession>
<feature type="domain" description="MobA-like NTP transferase" evidence="2">
    <location>
        <begin position="7"/>
        <end position="167"/>
    </location>
</feature>
<sequence>MSHDIQGVLLAAGFGRRFDPTGRHDKLLQPMSDDRPLLAHAASRLAVATPGPIAIIRPGQTARRAVLEACGCRVLECAEAERGMGHALAAAVRASAEASGWLVALGDMPAIPAEVLCAVAQRIDRPDACVAPFHAGRRGHPVGFGAAWYEHLCRLQGDAGARALIAAARVTQVACTSPGIFVDVDTPADLDSAA</sequence>